<dbReference type="EMBL" id="VEPZ02000534">
    <property type="protein sequence ID" value="KAE8723211.1"/>
    <property type="molecule type" value="Genomic_DNA"/>
</dbReference>
<dbReference type="GO" id="GO:0031222">
    <property type="term" value="P:arabinan catabolic process"/>
    <property type="evidence" value="ECO:0007669"/>
    <property type="project" value="TreeGrafter"/>
</dbReference>
<dbReference type="AlphaFoldDB" id="A0A6A3C5C3"/>
<evidence type="ECO:0000313" key="1">
    <source>
        <dbReference type="EMBL" id="KAE8723211.1"/>
    </source>
</evidence>
<accession>A0A6A3C5C3</accession>
<name>A0A6A3C5C3_HIBSY</name>
<dbReference type="PANTHER" id="PTHR42721:SF45">
    <property type="entry name" value="BETA-D-XYLOSIDASE 2-RELATED"/>
    <property type="match status" value="1"/>
</dbReference>
<gene>
    <name evidence="1" type="ORF">F3Y22_tig00012523pilonHSYRG00019</name>
</gene>
<dbReference type="GO" id="GO:0045493">
    <property type="term" value="P:xylan catabolic process"/>
    <property type="evidence" value="ECO:0007669"/>
    <property type="project" value="InterPro"/>
</dbReference>
<dbReference type="InterPro" id="IPR036962">
    <property type="entry name" value="Glyco_hydro_3_N_sf"/>
</dbReference>
<dbReference type="Gene3D" id="3.20.20.300">
    <property type="entry name" value="Glycoside hydrolase, family 3, N-terminal domain"/>
    <property type="match status" value="1"/>
</dbReference>
<keyword evidence="2" id="KW-1185">Reference proteome</keyword>
<dbReference type="Proteomes" id="UP000436088">
    <property type="component" value="Unassembled WGS sequence"/>
</dbReference>
<dbReference type="InterPro" id="IPR025322">
    <property type="entry name" value="PADRE_dom"/>
</dbReference>
<dbReference type="PANTHER" id="PTHR42721">
    <property type="entry name" value="SUGAR HYDROLASE-RELATED"/>
    <property type="match status" value="1"/>
</dbReference>
<sequence length="303" mass="33451">MGIHFSAFICSSPSHSAGARKVILWDGSVREFSSPLTAAELTLENPQQVVAEFHAAVNGKRPVPLPADQKLDVKKVYVMLPLNRGKPATLSSDDARRVLLSADSKRLLSSSRLFPFLARICPANHILKGFPPESTEDLPEYLKRHYSGKGWKPSLDTIKEKKIERKATTTTVDVVFVIILVIRCRLAVKIVWDFHPTVRLDVASSTTKGGGQRRFRCSNEGIKGYEWWSEALHGVSDVGLGTRFGGAFPGATSFPQVITTAASFNTTLWEAIGRVAMPSGRPTTWQLSRINDDDIAWHMQANP</sequence>
<dbReference type="GO" id="GO:0009044">
    <property type="term" value="F:xylan 1,4-beta-xylosidase activity"/>
    <property type="evidence" value="ECO:0007669"/>
    <property type="project" value="InterPro"/>
</dbReference>
<dbReference type="GO" id="GO:0046556">
    <property type="term" value="F:alpha-L-arabinofuranosidase activity"/>
    <property type="evidence" value="ECO:0007669"/>
    <property type="project" value="TreeGrafter"/>
</dbReference>
<evidence type="ECO:0000313" key="2">
    <source>
        <dbReference type="Proteomes" id="UP000436088"/>
    </source>
</evidence>
<comment type="caution">
    <text evidence="1">The sequence shown here is derived from an EMBL/GenBank/DDBJ whole genome shotgun (WGS) entry which is preliminary data.</text>
</comment>
<dbReference type="Pfam" id="PF14009">
    <property type="entry name" value="PADRE"/>
    <property type="match status" value="1"/>
</dbReference>
<dbReference type="InterPro" id="IPR044993">
    <property type="entry name" value="BXL"/>
</dbReference>
<organism evidence="1 2">
    <name type="scientific">Hibiscus syriacus</name>
    <name type="common">Rose of Sharon</name>
    <dbReference type="NCBI Taxonomy" id="106335"/>
    <lineage>
        <taxon>Eukaryota</taxon>
        <taxon>Viridiplantae</taxon>
        <taxon>Streptophyta</taxon>
        <taxon>Embryophyta</taxon>
        <taxon>Tracheophyta</taxon>
        <taxon>Spermatophyta</taxon>
        <taxon>Magnoliopsida</taxon>
        <taxon>eudicotyledons</taxon>
        <taxon>Gunneridae</taxon>
        <taxon>Pentapetalae</taxon>
        <taxon>rosids</taxon>
        <taxon>malvids</taxon>
        <taxon>Malvales</taxon>
        <taxon>Malvaceae</taxon>
        <taxon>Malvoideae</taxon>
        <taxon>Hibiscus</taxon>
    </lineage>
</organism>
<protein>
    <submittedName>
        <fullName evidence="1">Uncharacterized protein</fullName>
    </submittedName>
</protein>
<proteinExistence type="predicted"/>
<reference evidence="1" key="1">
    <citation type="submission" date="2019-09" db="EMBL/GenBank/DDBJ databases">
        <title>Draft genome information of white flower Hibiscus syriacus.</title>
        <authorList>
            <person name="Kim Y.-M."/>
        </authorList>
    </citation>
    <scope>NUCLEOTIDE SEQUENCE [LARGE SCALE GENOMIC DNA]</scope>
    <source>
        <strain evidence="1">YM2019G1</strain>
    </source>
</reference>